<gene>
    <name evidence="2" type="ORF">CR105_22645</name>
</gene>
<sequence length="437" mass="48032">MRFCVAAALLMAGASAQAGLSFQMNVATHNQPGTGTTTSRPEHERVTSQVVLGERHIAVVAPADAQIYDFSSRRRYRVDLKDSTFVDYSLFDTVGFRVMEVKNRENLRRTLAAAQIDQIVFDPVFDEHALSLASSTQRTLDERADGPETILSIDGKPLMKIAAGGTAVSASDAALLTRYVRYQFGGHPLVLAKLAALRRVPSTFVMYYASTGGTETSTFTVSGMTLAAADYEMGKYSPRSGGDEIALLLDRAQLARVPALEKRRQAHDAEMNTAFADKRTLDGMLGAAEWHLMTGAPMERFTAERLAMIQADPSVRAVGQAMNPRDKAGLLAAARVMQSMQAQTMSKRYILQLFEANHRVKLGERSAALKLFASVLRANPALAGAYKDMGDTLIAGFDMPRAWRAWDQGRRIAPGHGLFESVNQFEQKLMRDHPEYF</sequence>
<feature type="signal peptide" evidence="1">
    <location>
        <begin position="1"/>
        <end position="18"/>
    </location>
</feature>
<dbReference type="Proteomes" id="UP000230390">
    <property type="component" value="Unassembled WGS sequence"/>
</dbReference>
<reference evidence="2 3" key="1">
    <citation type="submission" date="2017-10" db="EMBL/GenBank/DDBJ databases">
        <title>Massilia psychrophilum sp. nov., a novel purple-pigmented bacterium isolated from Tianshan glacier, Xinjiang Municipality, China.</title>
        <authorList>
            <person name="Wang H."/>
        </authorList>
    </citation>
    <scope>NUCLEOTIDE SEQUENCE [LARGE SCALE GENOMIC DNA]</scope>
    <source>
        <strain evidence="2 3">JCM 30074</strain>
    </source>
</reference>
<dbReference type="EMBL" id="PDOC01000021">
    <property type="protein sequence ID" value="PIL42773.1"/>
    <property type="molecule type" value="Genomic_DNA"/>
</dbReference>
<evidence type="ECO:0000256" key="1">
    <source>
        <dbReference type="SAM" id="SignalP"/>
    </source>
</evidence>
<accession>A0A2G8T9X8</accession>
<feature type="chain" id="PRO_5013647935" evidence="1">
    <location>
        <begin position="19"/>
        <end position="437"/>
    </location>
</feature>
<protein>
    <submittedName>
        <fullName evidence="2">Uncharacterized protein</fullName>
    </submittedName>
</protein>
<comment type="caution">
    <text evidence="2">The sequence shown here is derived from an EMBL/GenBank/DDBJ whole genome shotgun (WGS) entry which is preliminary data.</text>
</comment>
<dbReference type="AlphaFoldDB" id="A0A2G8T9X8"/>
<keyword evidence="1" id="KW-0732">Signal</keyword>
<evidence type="ECO:0000313" key="2">
    <source>
        <dbReference type="EMBL" id="PIL42773.1"/>
    </source>
</evidence>
<keyword evidence="3" id="KW-1185">Reference proteome</keyword>
<proteinExistence type="predicted"/>
<evidence type="ECO:0000313" key="3">
    <source>
        <dbReference type="Proteomes" id="UP000230390"/>
    </source>
</evidence>
<organism evidence="2 3">
    <name type="scientific">Massilia eurypsychrophila</name>
    <dbReference type="NCBI Taxonomy" id="1485217"/>
    <lineage>
        <taxon>Bacteria</taxon>
        <taxon>Pseudomonadati</taxon>
        <taxon>Pseudomonadota</taxon>
        <taxon>Betaproteobacteria</taxon>
        <taxon>Burkholderiales</taxon>
        <taxon>Oxalobacteraceae</taxon>
        <taxon>Telluria group</taxon>
        <taxon>Massilia</taxon>
    </lineage>
</organism>
<name>A0A2G8T9X8_9BURK</name>